<protein>
    <recommendedName>
        <fullName evidence="8">Rieske domain-containing protein</fullName>
    </recommendedName>
</protein>
<accession>A0A381RGX5</accession>
<comment type="cofactor">
    <cofactor evidence="1">
        <name>Fe cation</name>
        <dbReference type="ChEBI" id="CHEBI:24875"/>
    </cofactor>
</comment>
<keyword evidence="4" id="KW-0560">Oxidoreductase</keyword>
<dbReference type="Gene3D" id="3.90.380.10">
    <property type="entry name" value="Naphthalene 1,2-dioxygenase Alpha Subunit, Chain A, domain 1"/>
    <property type="match status" value="1"/>
</dbReference>
<dbReference type="AlphaFoldDB" id="A0A381RGX5"/>
<dbReference type="SUPFAM" id="SSF55961">
    <property type="entry name" value="Bet v1-like"/>
    <property type="match status" value="1"/>
</dbReference>
<dbReference type="InterPro" id="IPR015879">
    <property type="entry name" value="Ring_hydroxy_dOase_asu_C_dom"/>
</dbReference>
<dbReference type="PANTHER" id="PTHR43756">
    <property type="entry name" value="CHOLINE MONOOXYGENASE, CHLOROPLASTIC"/>
    <property type="match status" value="1"/>
</dbReference>
<dbReference type="PRINTS" id="PR00090">
    <property type="entry name" value="RNGDIOXGNASE"/>
</dbReference>
<dbReference type="PANTHER" id="PTHR43756:SF5">
    <property type="entry name" value="CHOLINE MONOOXYGENASE, CHLOROPLASTIC"/>
    <property type="match status" value="1"/>
</dbReference>
<keyword evidence="6" id="KW-0411">Iron-sulfur</keyword>
<dbReference type="InterPro" id="IPR001663">
    <property type="entry name" value="Rng_hydr_dOase-A"/>
</dbReference>
<dbReference type="InterPro" id="IPR015881">
    <property type="entry name" value="ARHD_Rieske_2Fe_2S"/>
</dbReference>
<name>A0A381RGX5_9ZZZZ</name>
<evidence type="ECO:0000256" key="6">
    <source>
        <dbReference type="ARBA" id="ARBA00023014"/>
    </source>
</evidence>
<proteinExistence type="predicted"/>
<keyword evidence="5" id="KW-0408">Iron</keyword>
<dbReference type="InterPro" id="IPR017941">
    <property type="entry name" value="Rieske_2Fe-2S"/>
</dbReference>
<dbReference type="Pfam" id="PF00355">
    <property type="entry name" value="Rieske"/>
    <property type="match status" value="1"/>
</dbReference>
<reference evidence="9" key="1">
    <citation type="submission" date="2018-05" db="EMBL/GenBank/DDBJ databases">
        <authorList>
            <person name="Lanie J.A."/>
            <person name="Ng W.-L."/>
            <person name="Kazmierczak K.M."/>
            <person name="Andrzejewski T.M."/>
            <person name="Davidsen T.M."/>
            <person name="Wayne K.J."/>
            <person name="Tettelin H."/>
            <person name="Glass J.I."/>
            <person name="Rusch D."/>
            <person name="Podicherti R."/>
            <person name="Tsui H.-C.T."/>
            <person name="Winkler M.E."/>
        </authorList>
    </citation>
    <scope>NUCLEOTIDE SEQUENCE</scope>
</reference>
<dbReference type="EMBL" id="UINC01001875">
    <property type="protein sequence ID" value="SUZ90198.1"/>
    <property type="molecule type" value="Genomic_DNA"/>
</dbReference>
<dbReference type="SUPFAM" id="SSF50022">
    <property type="entry name" value="ISP domain"/>
    <property type="match status" value="1"/>
</dbReference>
<evidence type="ECO:0000256" key="3">
    <source>
        <dbReference type="ARBA" id="ARBA00022723"/>
    </source>
</evidence>
<evidence type="ECO:0000256" key="5">
    <source>
        <dbReference type="ARBA" id="ARBA00023004"/>
    </source>
</evidence>
<dbReference type="InterPro" id="IPR036922">
    <property type="entry name" value="Rieske_2Fe-2S_sf"/>
</dbReference>
<gene>
    <name evidence="9" type="ORF">METZ01_LOCUS43052</name>
</gene>
<evidence type="ECO:0000256" key="4">
    <source>
        <dbReference type="ARBA" id="ARBA00023002"/>
    </source>
</evidence>
<dbReference type="GO" id="GO:0005506">
    <property type="term" value="F:iron ion binding"/>
    <property type="evidence" value="ECO:0007669"/>
    <property type="project" value="InterPro"/>
</dbReference>
<dbReference type="CDD" id="cd03469">
    <property type="entry name" value="Rieske_RO_Alpha_N"/>
    <property type="match status" value="1"/>
</dbReference>
<dbReference type="GO" id="GO:0016491">
    <property type="term" value="F:oxidoreductase activity"/>
    <property type="evidence" value="ECO:0007669"/>
    <property type="project" value="UniProtKB-KW"/>
</dbReference>
<dbReference type="CDD" id="cd08882">
    <property type="entry name" value="RHO_alpha_C_MupW-like"/>
    <property type="match status" value="1"/>
</dbReference>
<organism evidence="9">
    <name type="scientific">marine metagenome</name>
    <dbReference type="NCBI Taxonomy" id="408172"/>
    <lineage>
        <taxon>unclassified sequences</taxon>
        <taxon>metagenomes</taxon>
        <taxon>ecological metagenomes</taxon>
    </lineage>
</organism>
<dbReference type="PROSITE" id="PS51296">
    <property type="entry name" value="RIESKE"/>
    <property type="match status" value="1"/>
</dbReference>
<evidence type="ECO:0000256" key="1">
    <source>
        <dbReference type="ARBA" id="ARBA00001962"/>
    </source>
</evidence>
<keyword evidence="3" id="KW-0479">Metal-binding</keyword>
<feature type="non-terminal residue" evidence="9">
    <location>
        <position position="1"/>
    </location>
</feature>
<dbReference type="Gene3D" id="2.102.10.10">
    <property type="entry name" value="Rieske [2Fe-2S] iron-sulphur domain"/>
    <property type="match status" value="1"/>
</dbReference>
<evidence type="ECO:0000259" key="8">
    <source>
        <dbReference type="PROSITE" id="PS51296"/>
    </source>
</evidence>
<keyword evidence="2" id="KW-0001">2Fe-2S</keyword>
<dbReference type="GO" id="GO:0051537">
    <property type="term" value="F:2 iron, 2 sulfur cluster binding"/>
    <property type="evidence" value="ECO:0007669"/>
    <property type="project" value="UniProtKB-KW"/>
</dbReference>
<evidence type="ECO:0000256" key="2">
    <source>
        <dbReference type="ARBA" id="ARBA00022714"/>
    </source>
</evidence>
<dbReference type="PROSITE" id="PS00570">
    <property type="entry name" value="RING_HYDROXYL_ALPHA"/>
    <property type="match status" value="1"/>
</dbReference>
<sequence length="469" mass="54151">VTSADDTRLKWGEARSPGITYQQLLDRDTHDVPDVLRLCHPQYLGSEDVATSRYTSREWHEAEVEHVWRKCWQYACRTDEIPEVGDYYIYEIVRDSYIVMRTPAGIRCYVNACLHRGRRLKDYNGRCSEIRCPFHGFAWTLDGELQDIPAAWDFPHVDAENFTLPEAQVGEWAGFVFINPDPNNAESLEDFLGELVDQFEVWDLEKRFKQAHVAKVIHANWKIAQEAFCEAYHVSGTHPQIMPYLGDTNSQVDIWENFARVVTPGGTPSPLLDWEPTAEEMMRSMMDIRNDQDMPFELPEQTEMRTIAATASRDRWRKVVGDAWADSMSDAEMMDSIDYTVFPNFHPWGAFNRIVYRFRPNGDDHRSAIMECIFIAPYQGEKPPPCEVHWLEEHQSFTDATELGALGKVFNQDLFNMAKVQMGLETMHKPGITLSNYQESKVRWLHHKLGEWVERGSEQAVSISTEGAN</sequence>
<evidence type="ECO:0000256" key="7">
    <source>
        <dbReference type="ARBA" id="ARBA00023027"/>
    </source>
</evidence>
<feature type="domain" description="Rieske" evidence="8">
    <location>
        <begin position="72"/>
        <end position="178"/>
    </location>
</feature>
<keyword evidence="7" id="KW-0520">NAD</keyword>
<evidence type="ECO:0000313" key="9">
    <source>
        <dbReference type="EMBL" id="SUZ90198.1"/>
    </source>
</evidence>
<dbReference type="Pfam" id="PF00848">
    <property type="entry name" value="Ring_hydroxyl_A"/>
    <property type="match status" value="1"/>
</dbReference>